<evidence type="ECO:0000313" key="2">
    <source>
        <dbReference type="Proteomes" id="UP000298277"/>
    </source>
</evidence>
<keyword evidence="2" id="KW-1185">Reference proteome</keyword>
<organism evidence="1 2">
    <name type="scientific">Leptospira gomenensis</name>
    <dbReference type="NCBI Taxonomy" id="2484974"/>
    <lineage>
        <taxon>Bacteria</taxon>
        <taxon>Pseudomonadati</taxon>
        <taxon>Spirochaetota</taxon>
        <taxon>Spirochaetia</taxon>
        <taxon>Leptospirales</taxon>
        <taxon>Leptospiraceae</taxon>
        <taxon>Leptospira</taxon>
    </lineage>
</organism>
<dbReference type="EMBL" id="RQFA01000026">
    <property type="protein sequence ID" value="TGK36047.1"/>
    <property type="molecule type" value="Genomic_DNA"/>
</dbReference>
<reference evidence="1" key="1">
    <citation type="journal article" date="2019" name="PLoS Negl. Trop. Dis.">
        <title>Revisiting the worldwide diversity of Leptospira species in the environment.</title>
        <authorList>
            <person name="Vincent A.T."/>
            <person name="Schiettekatte O."/>
            <person name="Bourhy P."/>
            <person name="Veyrier F.J."/>
            <person name="Picardeau M."/>
        </authorList>
    </citation>
    <scope>NUCLEOTIDE SEQUENCE [LARGE SCALE GENOMIC DNA]</scope>
    <source>
        <strain evidence="1">201800299</strain>
    </source>
</reference>
<name>A0A5F1YDB9_9LEPT</name>
<dbReference type="RefSeq" id="WP_135591258.1">
    <property type="nucleotide sequence ID" value="NZ_RQEZ01000002.1"/>
</dbReference>
<dbReference type="Proteomes" id="UP000298277">
    <property type="component" value="Unassembled WGS sequence"/>
</dbReference>
<sequence>MNTDSKTCPDCGNRNVLQQTDLCAECIRRKFHEMIPYFERIRPRDYDVEAVSSDPKSEWTV</sequence>
<gene>
    <name evidence="1" type="ORF">EHQ17_05585</name>
</gene>
<comment type="caution">
    <text evidence="1">The sequence shown here is derived from an EMBL/GenBank/DDBJ whole genome shotgun (WGS) entry which is preliminary data.</text>
</comment>
<proteinExistence type="predicted"/>
<dbReference type="OrthoDB" id="340663at2"/>
<accession>A0A5F1YDB9</accession>
<dbReference type="AlphaFoldDB" id="A0A5F1YDB9"/>
<evidence type="ECO:0000313" key="1">
    <source>
        <dbReference type="EMBL" id="TGK36047.1"/>
    </source>
</evidence>
<protein>
    <submittedName>
        <fullName evidence="1">Uncharacterized protein</fullName>
    </submittedName>
</protein>